<dbReference type="Pfam" id="PF00459">
    <property type="entry name" value="Inositol_P"/>
    <property type="match status" value="1"/>
</dbReference>
<accession>A0AA89BPG7</accession>
<evidence type="ECO:0000256" key="3">
    <source>
        <dbReference type="ARBA" id="ARBA00004167"/>
    </source>
</evidence>
<evidence type="ECO:0000313" key="16">
    <source>
        <dbReference type="EMBL" id="KAK3090550.1"/>
    </source>
</evidence>
<comment type="pathway">
    <text evidence="4">Polyol metabolism; myo-inositol biosynthesis; myo-inositol from D-glucose 6-phosphate: step 2/2.</text>
</comment>
<evidence type="ECO:0000256" key="5">
    <source>
        <dbReference type="ARBA" id="ARBA00009759"/>
    </source>
</evidence>
<dbReference type="SUPFAM" id="SSF56655">
    <property type="entry name" value="Carbohydrate phosphatase"/>
    <property type="match status" value="1"/>
</dbReference>
<dbReference type="InterPro" id="IPR000760">
    <property type="entry name" value="Inositol_monophosphatase-like"/>
</dbReference>
<keyword evidence="7" id="KW-0812">Transmembrane</keyword>
<evidence type="ECO:0000256" key="14">
    <source>
        <dbReference type="ARBA" id="ARBA00042949"/>
    </source>
</evidence>
<keyword evidence="12" id="KW-0472">Membrane</keyword>
<comment type="catalytic activity">
    <reaction evidence="1">
        <text>a myo-inositol phosphate + H2O = myo-inositol + phosphate</text>
        <dbReference type="Rhea" id="RHEA:24056"/>
        <dbReference type="ChEBI" id="CHEBI:15377"/>
        <dbReference type="ChEBI" id="CHEBI:17268"/>
        <dbReference type="ChEBI" id="CHEBI:43474"/>
        <dbReference type="ChEBI" id="CHEBI:84139"/>
        <dbReference type="EC" id="3.1.3.25"/>
    </reaction>
</comment>
<comment type="caution">
    <text evidence="16">The sequence shown here is derived from an EMBL/GenBank/DDBJ whole genome shotgun (WGS) entry which is preliminary data.</text>
</comment>
<dbReference type="GO" id="GO:0016020">
    <property type="term" value="C:membrane"/>
    <property type="evidence" value="ECO:0007669"/>
    <property type="project" value="UniProtKB-SubCell"/>
</dbReference>
<evidence type="ECO:0000313" key="17">
    <source>
        <dbReference type="Proteomes" id="UP001186944"/>
    </source>
</evidence>
<comment type="cofactor">
    <cofactor evidence="2 15">
        <name>Mg(2+)</name>
        <dbReference type="ChEBI" id="CHEBI:18420"/>
    </cofactor>
</comment>
<evidence type="ECO:0000256" key="8">
    <source>
        <dbReference type="ARBA" id="ARBA00022723"/>
    </source>
</evidence>
<proteinExistence type="inferred from homology"/>
<dbReference type="EC" id="3.1.3.25" evidence="6"/>
<keyword evidence="17" id="KW-1185">Reference proteome</keyword>
<dbReference type="PROSITE" id="PS00630">
    <property type="entry name" value="IMP_2"/>
    <property type="match status" value="1"/>
</dbReference>
<organism evidence="16 17">
    <name type="scientific">Pinctada imbricata</name>
    <name type="common">Atlantic pearl-oyster</name>
    <name type="synonym">Pinctada martensii</name>
    <dbReference type="NCBI Taxonomy" id="66713"/>
    <lineage>
        <taxon>Eukaryota</taxon>
        <taxon>Metazoa</taxon>
        <taxon>Spiralia</taxon>
        <taxon>Lophotrochozoa</taxon>
        <taxon>Mollusca</taxon>
        <taxon>Bivalvia</taxon>
        <taxon>Autobranchia</taxon>
        <taxon>Pteriomorphia</taxon>
        <taxon>Pterioida</taxon>
        <taxon>Pterioidea</taxon>
        <taxon>Pteriidae</taxon>
        <taxon>Pinctada</taxon>
    </lineage>
</organism>
<dbReference type="InterPro" id="IPR050725">
    <property type="entry name" value="CysQ/Inositol_MonoPase"/>
</dbReference>
<dbReference type="GO" id="GO:0008254">
    <property type="term" value="F:3'-nucleotidase activity"/>
    <property type="evidence" value="ECO:0007669"/>
    <property type="project" value="TreeGrafter"/>
</dbReference>
<evidence type="ECO:0000256" key="7">
    <source>
        <dbReference type="ARBA" id="ARBA00022692"/>
    </source>
</evidence>
<comment type="similarity">
    <text evidence="5">Belongs to the inositol monophosphatase superfamily.</text>
</comment>
<dbReference type="Proteomes" id="UP001186944">
    <property type="component" value="Unassembled WGS sequence"/>
</dbReference>
<evidence type="ECO:0000256" key="1">
    <source>
        <dbReference type="ARBA" id="ARBA00001033"/>
    </source>
</evidence>
<evidence type="ECO:0000256" key="13">
    <source>
        <dbReference type="ARBA" id="ARBA00042119"/>
    </source>
</evidence>
<feature type="binding site" evidence="15">
    <location>
        <position position="48"/>
    </location>
    <ligand>
        <name>Mg(2+)</name>
        <dbReference type="ChEBI" id="CHEBI:18420"/>
        <label>1</label>
        <note>catalytic</note>
    </ligand>
</feature>
<comment type="subcellular location">
    <subcellularLocation>
        <location evidence="3">Membrane</location>
        <topology evidence="3">Single-pass membrane protein</topology>
    </subcellularLocation>
</comment>
<keyword evidence="11" id="KW-1133">Transmembrane helix</keyword>
<evidence type="ECO:0000256" key="9">
    <source>
        <dbReference type="ARBA" id="ARBA00022801"/>
    </source>
</evidence>
<dbReference type="GO" id="GO:0046872">
    <property type="term" value="F:metal ion binding"/>
    <property type="evidence" value="ECO:0007669"/>
    <property type="project" value="UniProtKB-KW"/>
</dbReference>
<evidence type="ECO:0000256" key="12">
    <source>
        <dbReference type="ARBA" id="ARBA00023136"/>
    </source>
</evidence>
<dbReference type="Gene3D" id="3.40.190.80">
    <property type="match status" value="1"/>
</dbReference>
<evidence type="ECO:0000256" key="4">
    <source>
        <dbReference type="ARBA" id="ARBA00005152"/>
    </source>
</evidence>
<evidence type="ECO:0000256" key="10">
    <source>
        <dbReference type="ARBA" id="ARBA00022842"/>
    </source>
</evidence>
<dbReference type="EMBL" id="VSWD01000010">
    <property type="protein sequence ID" value="KAK3090550.1"/>
    <property type="molecule type" value="Genomic_DNA"/>
</dbReference>
<keyword evidence="8 15" id="KW-0479">Metal-binding</keyword>
<keyword evidence="9" id="KW-0378">Hydrolase</keyword>
<reference evidence="16" key="1">
    <citation type="submission" date="2019-08" db="EMBL/GenBank/DDBJ databases">
        <title>The improved chromosome-level genome for the pearl oyster Pinctada fucata martensii using PacBio sequencing and Hi-C.</title>
        <authorList>
            <person name="Zheng Z."/>
        </authorList>
    </citation>
    <scope>NUCLEOTIDE SEQUENCE</scope>
    <source>
        <strain evidence="16">ZZ-2019</strain>
        <tissue evidence="16">Adductor muscle</tissue>
    </source>
</reference>
<dbReference type="GO" id="GO:0046854">
    <property type="term" value="P:phosphatidylinositol phosphate biosynthetic process"/>
    <property type="evidence" value="ECO:0007669"/>
    <property type="project" value="InterPro"/>
</dbReference>
<dbReference type="PANTHER" id="PTHR43028">
    <property type="entry name" value="3'(2'),5'-BISPHOSPHATE NUCLEOTIDASE 1"/>
    <property type="match status" value="1"/>
</dbReference>
<evidence type="ECO:0000256" key="6">
    <source>
        <dbReference type="ARBA" id="ARBA00013106"/>
    </source>
</evidence>
<evidence type="ECO:0000256" key="2">
    <source>
        <dbReference type="ARBA" id="ARBA00001946"/>
    </source>
</evidence>
<dbReference type="GO" id="GO:0012505">
    <property type="term" value="C:endomembrane system"/>
    <property type="evidence" value="ECO:0007669"/>
    <property type="project" value="TreeGrafter"/>
</dbReference>
<dbReference type="GO" id="GO:0052834">
    <property type="term" value="F:inositol monophosphate phosphatase activity"/>
    <property type="evidence" value="ECO:0007669"/>
    <property type="project" value="UniProtKB-EC"/>
</dbReference>
<keyword evidence="10 15" id="KW-0460">Magnesium</keyword>
<dbReference type="InterPro" id="IPR020550">
    <property type="entry name" value="Inositol_monophosphatase_CS"/>
</dbReference>
<evidence type="ECO:0000256" key="15">
    <source>
        <dbReference type="PIRSR" id="PIRSR600760-2"/>
    </source>
</evidence>
<evidence type="ECO:0000256" key="11">
    <source>
        <dbReference type="ARBA" id="ARBA00022989"/>
    </source>
</evidence>
<protein>
    <recommendedName>
        <fullName evidence="6">inositol-phosphate phosphatase</fullName>
        <ecNumber evidence="6">3.1.3.25</ecNumber>
    </recommendedName>
    <alternativeName>
        <fullName evidence="14">Inositol-1(or 4)-monophosphatase 3</fullName>
    </alternativeName>
    <alternativeName>
        <fullName evidence="13">Myo-inositol monophosphatase A3</fullName>
    </alternativeName>
</protein>
<dbReference type="PANTHER" id="PTHR43028:SF4">
    <property type="entry name" value="INOSITOL MONOPHOSPHATASE 3"/>
    <property type="match status" value="1"/>
</dbReference>
<name>A0AA89BPG7_PINIB</name>
<dbReference type="AlphaFoldDB" id="A0AA89BPG7"/>
<gene>
    <name evidence="16" type="ORF">FSP39_012623</name>
</gene>
<sequence>MVCVAVGGKPTIGVVYKPFEESACYKTLEVVKGTNHAYIHVTKIKKWDICAGNAILNALGGKMTTLEGNYIDYSSPKEVKNEDGLLATLHDHFDYLEKLKTAAKALKEEKKS</sequence>